<evidence type="ECO:0000313" key="4">
    <source>
        <dbReference type="Proteomes" id="UP000785679"/>
    </source>
</evidence>
<dbReference type="InterPro" id="IPR011992">
    <property type="entry name" value="EF-hand-dom_pair"/>
</dbReference>
<feature type="compositionally biased region" description="Polar residues" evidence="1">
    <location>
        <begin position="126"/>
        <end position="148"/>
    </location>
</feature>
<protein>
    <recommendedName>
        <fullName evidence="2">EF-hand domain-containing protein</fullName>
    </recommendedName>
</protein>
<dbReference type="AlphaFoldDB" id="A0A8J8P5H1"/>
<dbReference type="SUPFAM" id="SSF47473">
    <property type="entry name" value="EF-hand"/>
    <property type="match status" value="1"/>
</dbReference>
<evidence type="ECO:0000313" key="3">
    <source>
        <dbReference type="EMBL" id="TNV85931.1"/>
    </source>
</evidence>
<accession>A0A8J8P5H1</accession>
<sequence length="492" mass="55237">MADYGSNRLHDILRVKTTAASLQFNFDSMTKPPLQPPQGKESKVQPTFWSNVRGGGSINERKGSAGMQRANAMPIISQKGYSSTASQRPPNVPPTIPKLHETNKSAWSTNNERCRSAAVSKRPGSNIRSRANFDGSSQASSMMDENSNYTNNQYNTGAQMSTGSRLIMEQKQEKDQRSQQQKEELFKKYGGKQELSVLDIYIQNQGKNSYVTPGIQKFESNLINSLQRIQSKQSSAPTNEMKLAFEARQLYQDHSRSNISASQSEIPNLKGGKPQYEVPKNLLKKQSNGGVEVQIKIDKEQLNYAKAKWLQKRGVNVLSIDKTSEEESKKLFRYIDYDNTGLIQKQQIRLFLAFVEGEFGKANAKILETNPVFKQLNTLLNQGHTNIDEAAFSQLMSKATQKPKTAIAVSRANHKPGLLDLRETTDNAKQVQEKEELSMIQDSFNRVKGLKDNLEGLIQKLQKNITEDLGSDAEEDSPLKRLDIIVQSTQRT</sequence>
<dbReference type="InterPro" id="IPR002048">
    <property type="entry name" value="EF_hand_dom"/>
</dbReference>
<dbReference type="EMBL" id="RRYP01001452">
    <property type="protein sequence ID" value="TNV85931.1"/>
    <property type="molecule type" value="Genomic_DNA"/>
</dbReference>
<keyword evidence="4" id="KW-1185">Reference proteome</keyword>
<evidence type="ECO:0000259" key="2">
    <source>
        <dbReference type="PROSITE" id="PS50222"/>
    </source>
</evidence>
<dbReference type="GO" id="GO:0005509">
    <property type="term" value="F:calcium ion binding"/>
    <property type="evidence" value="ECO:0007669"/>
    <property type="project" value="InterPro"/>
</dbReference>
<feature type="compositionally biased region" description="Polar residues" evidence="1">
    <location>
        <begin position="80"/>
        <end position="89"/>
    </location>
</feature>
<gene>
    <name evidence="3" type="ORF">FGO68_gene4266</name>
</gene>
<organism evidence="3 4">
    <name type="scientific">Halteria grandinella</name>
    <dbReference type="NCBI Taxonomy" id="5974"/>
    <lineage>
        <taxon>Eukaryota</taxon>
        <taxon>Sar</taxon>
        <taxon>Alveolata</taxon>
        <taxon>Ciliophora</taxon>
        <taxon>Intramacronucleata</taxon>
        <taxon>Spirotrichea</taxon>
        <taxon>Stichotrichia</taxon>
        <taxon>Sporadotrichida</taxon>
        <taxon>Halteriidae</taxon>
        <taxon>Halteria</taxon>
    </lineage>
</organism>
<reference evidence="3" key="1">
    <citation type="submission" date="2019-06" db="EMBL/GenBank/DDBJ databases">
        <authorList>
            <person name="Zheng W."/>
        </authorList>
    </citation>
    <scope>NUCLEOTIDE SEQUENCE</scope>
    <source>
        <strain evidence="3">QDHG01</strain>
    </source>
</reference>
<feature type="region of interest" description="Disordered" evidence="1">
    <location>
        <begin position="80"/>
        <end position="148"/>
    </location>
</feature>
<name>A0A8J8P5H1_HALGN</name>
<feature type="region of interest" description="Disordered" evidence="1">
    <location>
        <begin position="29"/>
        <end position="67"/>
    </location>
</feature>
<dbReference type="Proteomes" id="UP000785679">
    <property type="component" value="Unassembled WGS sequence"/>
</dbReference>
<dbReference type="PROSITE" id="PS50222">
    <property type="entry name" value="EF_HAND_2"/>
    <property type="match status" value="1"/>
</dbReference>
<proteinExistence type="predicted"/>
<evidence type="ECO:0000256" key="1">
    <source>
        <dbReference type="SAM" id="MobiDB-lite"/>
    </source>
</evidence>
<comment type="caution">
    <text evidence="3">The sequence shown here is derived from an EMBL/GenBank/DDBJ whole genome shotgun (WGS) entry which is preliminary data.</text>
</comment>
<dbReference type="OrthoDB" id="10651474at2759"/>
<feature type="domain" description="EF-hand" evidence="2">
    <location>
        <begin position="323"/>
        <end position="358"/>
    </location>
</feature>